<evidence type="ECO:0008006" key="3">
    <source>
        <dbReference type="Google" id="ProtNLM"/>
    </source>
</evidence>
<protein>
    <recommendedName>
        <fullName evidence="3">Lipoprotein</fullName>
    </recommendedName>
</protein>
<organism evidence="1 2">
    <name type="scientific">Methanosarcina siciliae T4/M</name>
    <dbReference type="NCBI Taxonomy" id="1434120"/>
    <lineage>
        <taxon>Archaea</taxon>
        <taxon>Methanobacteriati</taxon>
        <taxon>Methanobacteriota</taxon>
        <taxon>Stenosarchaea group</taxon>
        <taxon>Methanomicrobia</taxon>
        <taxon>Methanosarcinales</taxon>
        <taxon>Methanosarcinaceae</taxon>
        <taxon>Methanosarcina</taxon>
    </lineage>
</organism>
<keyword evidence="2" id="KW-1185">Reference proteome</keyword>
<sequence length="148" mass="16168">MSKKQAILILFLTTVLLASGCLGDSGTKISISGNETEINVNISEQAEGNWCPAGSQVQIKNPTTGKALNMTVTGTEEFGNKTLCKAMIITGSEENNTGYEYMWSQDKNTTVWTKYGEDGNISLRYVYEDGKKTIINGEGRLLEFGVRP</sequence>
<name>A0A0E3P3J5_9EURY</name>
<proteinExistence type="predicted"/>
<evidence type="ECO:0000313" key="1">
    <source>
        <dbReference type="EMBL" id="AKB28250.1"/>
    </source>
</evidence>
<dbReference type="EMBL" id="CP009506">
    <property type="protein sequence ID" value="AKB28250.1"/>
    <property type="molecule type" value="Genomic_DNA"/>
</dbReference>
<reference evidence="1 2" key="1">
    <citation type="submission" date="2014-07" db="EMBL/GenBank/DDBJ databases">
        <title>Methanogenic archaea and the global carbon cycle.</title>
        <authorList>
            <person name="Henriksen J.R."/>
            <person name="Luke J."/>
            <person name="Reinhart S."/>
            <person name="Benedict M.N."/>
            <person name="Youngblut N.D."/>
            <person name="Metcalf M.E."/>
            <person name="Whitaker R.J."/>
            <person name="Metcalf W.W."/>
        </authorList>
    </citation>
    <scope>NUCLEOTIDE SEQUENCE [LARGE SCALE GENOMIC DNA]</scope>
    <source>
        <strain evidence="1 2">T4/M</strain>
    </source>
</reference>
<dbReference type="KEGG" id="msw:MSSIT_1531"/>
<dbReference type="GeneID" id="24860359"/>
<accession>A0A0E3P3J5</accession>
<dbReference type="RefSeq" id="WP_048171507.1">
    <property type="nucleotide sequence ID" value="NZ_CP009506.1"/>
</dbReference>
<dbReference type="Proteomes" id="UP000033111">
    <property type="component" value="Chromosome"/>
</dbReference>
<dbReference type="PROSITE" id="PS51257">
    <property type="entry name" value="PROKAR_LIPOPROTEIN"/>
    <property type="match status" value="1"/>
</dbReference>
<dbReference type="AlphaFoldDB" id="A0A0E3P3J5"/>
<dbReference type="HOGENOM" id="CLU_147143_0_0_2"/>
<gene>
    <name evidence="1" type="ORF">MSSIT_1531</name>
</gene>
<dbReference type="PATRIC" id="fig|1434120.4.peg.1967"/>
<evidence type="ECO:0000313" key="2">
    <source>
        <dbReference type="Proteomes" id="UP000033111"/>
    </source>
</evidence>
<dbReference type="OrthoDB" id="133276at2157"/>